<organism evidence="1 2">
    <name type="scientific">Acidianus sulfidivorans JP7</name>
    <dbReference type="NCBI Taxonomy" id="619593"/>
    <lineage>
        <taxon>Archaea</taxon>
        <taxon>Thermoproteota</taxon>
        <taxon>Thermoprotei</taxon>
        <taxon>Sulfolobales</taxon>
        <taxon>Sulfolobaceae</taxon>
        <taxon>Acidianus</taxon>
    </lineage>
</organism>
<dbReference type="AlphaFoldDB" id="A0A2U9IKF7"/>
<name>A0A2U9IKF7_9CREN</name>
<accession>A0A2U9IKF7</accession>
<proteinExistence type="predicted"/>
<dbReference type="KEGG" id="asul:DFR86_02385"/>
<gene>
    <name evidence="1" type="ORF">DFR86_02385</name>
</gene>
<reference evidence="1 2" key="1">
    <citation type="submission" date="2018-05" db="EMBL/GenBank/DDBJ databases">
        <title>Complete Genome Sequences of Extremely Thermoacidophilic, Metal-Mobilizing Type-Strain Members of the Archaeal Family Sulfolobaceae: Acidianus brierleyi DSM-1651T, Acidianus sulfidivorans DSM-18786T, Metallosphaera hakonensis DSM-7519T, and Metallosphaera prunae DSM-10039T.</title>
        <authorList>
            <person name="Counts J.A."/>
            <person name="Kelly R.M."/>
        </authorList>
    </citation>
    <scope>NUCLEOTIDE SEQUENCE [LARGE SCALE GENOMIC DNA]</scope>
    <source>
        <strain evidence="1 2">JP7</strain>
    </source>
</reference>
<dbReference type="Proteomes" id="UP000248410">
    <property type="component" value="Chromosome"/>
</dbReference>
<evidence type="ECO:0000313" key="2">
    <source>
        <dbReference type="Proteomes" id="UP000248410"/>
    </source>
</evidence>
<protein>
    <submittedName>
        <fullName evidence="1">Uncharacterized protein</fullName>
    </submittedName>
</protein>
<dbReference type="RefSeq" id="WP_110379398.1">
    <property type="nucleotide sequence ID" value="NZ_CP029288.2"/>
</dbReference>
<dbReference type="EMBL" id="CP029288">
    <property type="protein sequence ID" value="AWR96508.1"/>
    <property type="molecule type" value="Genomic_DNA"/>
</dbReference>
<dbReference type="GeneID" id="36836780"/>
<evidence type="ECO:0000313" key="1">
    <source>
        <dbReference type="EMBL" id="AWR96508.1"/>
    </source>
</evidence>
<keyword evidence="2" id="KW-1185">Reference proteome</keyword>
<sequence>MPQDRTTRKGSFNGSEGIVTVRMKIRSGGLEALLDRYLNAKRFILQWLYDNKTIKRKDVSPSFV</sequence>